<organism evidence="2 3">
    <name type="scientific">Kangiella koreensis (strain DSM 16069 / JCM 12317 / KCTC 12182 / SW-125)</name>
    <dbReference type="NCBI Taxonomy" id="523791"/>
    <lineage>
        <taxon>Bacteria</taxon>
        <taxon>Pseudomonadati</taxon>
        <taxon>Pseudomonadota</taxon>
        <taxon>Gammaproteobacteria</taxon>
        <taxon>Kangiellales</taxon>
        <taxon>Kangiellaceae</taxon>
        <taxon>Kangiella</taxon>
    </lineage>
</organism>
<keyword evidence="3" id="KW-1185">Reference proteome</keyword>
<keyword evidence="1" id="KW-0472">Membrane</keyword>
<dbReference type="KEGG" id="kko:Kkor_2554"/>
<dbReference type="EMBL" id="CP001707">
    <property type="protein sequence ID" value="ACV27962.1"/>
    <property type="molecule type" value="Genomic_DNA"/>
</dbReference>
<protein>
    <submittedName>
        <fullName evidence="2">Uncharacterized protein</fullName>
    </submittedName>
</protein>
<feature type="transmembrane region" description="Helical" evidence="1">
    <location>
        <begin position="20"/>
        <end position="39"/>
    </location>
</feature>
<evidence type="ECO:0000256" key="1">
    <source>
        <dbReference type="SAM" id="Phobius"/>
    </source>
</evidence>
<reference evidence="2 3" key="1">
    <citation type="journal article" date="2009" name="Stand. Genomic Sci.">
        <title>Complete genome sequence of Kangiella koreensis type strain (SW-125).</title>
        <authorList>
            <person name="Han C."/>
            <person name="Sikorski J."/>
            <person name="Lapidus A."/>
            <person name="Nolan M."/>
            <person name="Glavina Del Rio T."/>
            <person name="Tice H."/>
            <person name="Cheng J.F."/>
            <person name="Lucas S."/>
            <person name="Chen F."/>
            <person name="Copeland A."/>
            <person name="Ivanova N."/>
            <person name="Mavromatis K."/>
            <person name="Ovchinnikova G."/>
            <person name="Pati A."/>
            <person name="Bruce D."/>
            <person name="Goodwin L."/>
            <person name="Pitluck S."/>
            <person name="Chen A."/>
            <person name="Palaniappan K."/>
            <person name="Land M."/>
            <person name="Hauser L."/>
            <person name="Chang Y.J."/>
            <person name="Jeffries C.D."/>
            <person name="Chain P."/>
            <person name="Saunders E."/>
            <person name="Brettin T."/>
            <person name="Goker M."/>
            <person name="Tindall B.J."/>
            <person name="Bristow J."/>
            <person name="Eisen J.A."/>
            <person name="Markowitz V."/>
            <person name="Hugenholtz P."/>
            <person name="Kyrpides N.C."/>
            <person name="Klenk H.P."/>
            <person name="Detter J.C."/>
        </authorList>
    </citation>
    <scope>NUCLEOTIDE SEQUENCE [LARGE SCALE GENOMIC DNA]</scope>
    <source>
        <strain evidence="3">DSM 16069 / KCTC 12182 / SW-125</strain>
    </source>
</reference>
<evidence type="ECO:0000313" key="2">
    <source>
        <dbReference type="EMBL" id="ACV27962.1"/>
    </source>
</evidence>
<sequence>MAGLYKYDLNPEDFKYVRRVKFTLWIMAICIGVSLYDVYG</sequence>
<dbReference type="Proteomes" id="UP000001231">
    <property type="component" value="Chromosome"/>
</dbReference>
<dbReference type="HOGENOM" id="CLU_3290945_0_0_6"/>
<dbReference type="STRING" id="523791.Kkor_2554"/>
<dbReference type="InParanoid" id="C7R9U3"/>
<keyword evidence="1" id="KW-1133">Transmembrane helix</keyword>
<proteinExistence type="predicted"/>
<accession>C7R9U3</accession>
<dbReference type="AlphaFoldDB" id="C7R9U3"/>
<gene>
    <name evidence="2" type="ordered locus">Kkor_2554</name>
</gene>
<evidence type="ECO:0000313" key="3">
    <source>
        <dbReference type="Proteomes" id="UP000001231"/>
    </source>
</evidence>
<keyword evidence="1" id="KW-0812">Transmembrane</keyword>
<name>C7R9U3_KANKD</name>